<evidence type="ECO:0000256" key="1">
    <source>
        <dbReference type="ARBA" id="ARBA00022737"/>
    </source>
</evidence>
<evidence type="ECO:0000256" key="3">
    <source>
        <dbReference type="ARBA" id="ARBA00022884"/>
    </source>
</evidence>
<evidence type="ECO:0000259" key="6">
    <source>
        <dbReference type="PROSITE" id="PS50303"/>
    </source>
</evidence>
<dbReference type="InterPro" id="IPR001313">
    <property type="entry name" value="Pumilio_RNA-bd_rpt"/>
</dbReference>
<proteinExistence type="predicted"/>
<dbReference type="InterPro" id="IPR011989">
    <property type="entry name" value="ARM-like"/>
</dbReference>
<evidence type="ECO:0000313" key="8">
    <source>
        <dbReference type="Proteomes" id="UP001630127"/>
    </source>
</evidence>
<keyword evidence="3" id="KW-0694">RNA-binding</keyword>
<protein>
    <recommendedName>
        <fullName evidence="6">PUM-HD domain-containing protein</fullName>
    </recommendedName>
</protein>
<dbReference type="EMBL" id="JBJUIK010000011">
    <property type="protein sequence ID" value="KAL3514124.1"/>
    <property type="molecule type" value="Genomic_DNA"/>
</dbReference>
<comment type="function">
    <text evidence="4">Sequence-specific RNA-binding protein that regulates translation and mRNA stability by binding the 3'-UTR of target mRNAs.</text>
</comment>
<keyword evidence="1" id="KW-0677">Repeat</keyword>
<keyword evidence="8" id="KW-1185">Reference proteome</keyword>
<name>A0ABD2Z3S1_9GENT</name>
<dbReference type="SUPFAM" id="SSF48371">
    <property type="entry name" value="ARM repeat"/>
    <property type="match status" value="1"/>
</dbReference>
<dbReference type="PANTHER" id="PTHR12537">
    <property type="entry name" value="RNA BINDING PROTEIN PUMILIO-RELATED"/>
    <property type="match status" value="1"/>
</dbReference>
<evidence type="ECO:0000256" key="5">
    <source>
        <dbReference type="PROSITE-ProRule" id="PRU00317"/>
    </source>
</evidence>
<accession>A0ABD2Z3S1</accession>
<evidence type="ECO:0000256" key="2">
    <source>
        <dbReference type="ARBA" id="ARBA00022845"/>
    </source>
</evidence>
<organism evidence="7 8">
    <name type="scientific">Cinchona calisaya</name>
    <dbReference type="NCBI Taxonomy" id="153742"/>
    <lineage>
        <taxon>Eukaryota</taxon>
        <taxon>Viridiplantae</taxon>
        <taxon>Streptophyta</taxon>
        <taxon>Embryophyta</taxon>
        <taxon>Tracheophyta</taxon>
        <taxon>Spermatophyta</taxon>
        <taxon>Magnoliopsida</taxon>
        <taxon>eudicotyledons</taxon>
        <taxon>Gunneridae</taxon>
        <taxon>Pentapetalae</taxon>
        <taxon>asterids</taxon>
        <taxon>lamiids</taxon>
        <taxon>Gentianales</taxon>
        <taxon>Rubiaceae</taxon>
        <taxon>Cinchonoideae</taxon>
        <taxon>Cinchoneae</taxon>
        <taxon>Cinchona</taxon>
    </lineage>
</organism>
<gene>
    <name evidence="7" type="ORF">ACH5RR_026841</name>
</gene>
<feature type="repeat" description="Pumilio" evidence="5">
    <location>
        <begin position="175"/>
        <end position="212"/>
    </location>
</feature>
<dbReference type="PANTHER" id="PTHR12537:SF13">
    <property type="entry name" value="PUMILIO HOMOLOGY DOMAIN FAMILY MEMBER 4"/>
    <property type="match status" value="1"/>
</dbReference>
<dbReference type="Pfam" id="PF00806">
    <property type="entry name" value="PUF"/>
    <property type="match status" value="6"/>
</dbReference>
<dbReference type="InterPro" id="IPR016024">
    <property type="entry name" value="ARM-type_fold"/>
</dbReference>
<feature type="repeat" description="Pumilio" evidence="5">
    <location>
        <begin position="104"/>
        <end position="139"/>
    </location>
</feature>
<dbReference type="GO" id="GO:0003723">
    <property type="term" value="F:RNA binding"/>
    <property type="evidence" value="ECO:0007669"/>
    <property type="project" value="UniProtKB-KW"/>
</dbReference>
<dbReference type="InterPro" id="IPR033133">
    <property type="entry name" value="PUM-HD"/>
</dbReference>
<evidence type="ECO:0000256" key="4">
    <source>
        <dbReference type="ARBA" id="ARBA00058490"/>
    </source>
</evidence>
<reference evidence="7 8" key="1">
    <citation type="submission" date="2024-11" db="EMBL/GenBank/DDBJ databases">
        <title>A near-complete genome assembly of Cinchona calisaya.</title>
        <authorList>
            <person name="Lian D.C."/>
            <person name="Zhao X.W."/>
            <person name="Wei L."/>
        </authorList>
    </citation>
    <scope>NUCLEOTIDE SEQUENCE [LARGE SCALE GENOMIC DNA]</scope>
    <source>
        <tissue evidence="7">Nenye</tissue>
    </source>
</reference>
<dbReference type="PROSITE" id="PS50302">
    <property type="entry name" value="PUM"/>
    <property type="match status" value="3"/>
</dbReference>
<evidence type="ECO:0000313" key="7">
    <source>
        <dbReference type="EMBL" id="KAL3514124.1"/>
    </source>
</evidence>
<dbReference type="GO" id="GO:0006417">
    <property type="term" value="P:regulation of translation"/>
    <property type="evidence" value="ECO:0007669"/>
    <property type="project" value="UniProtKB-KW"/>
</dbReference>
<comment type="caution">
    <text evidence="7">The sequence shown here is derived from an EMBL/GenBank/DDBJ whole genome shotgun (WGS) entry which is preliminary data.</text>
</comment>
<dbReference type="PROSITE" id="PS50303">
    <property type="entry name" value="PUM_HD"/>
    <property type="match status" value="1"/>
</dbReference>
<dbReference type="Proteomes" id="UP001630127">
    <property type="component" value="Unassembled WGS sequence"/>
</dbReference>
<keyword evidence="2" id="KW-0810">Translation regulation</keyword>
<dbReference type="FunFam" id="1.25.10.10:FF:000237">
    <property type="entry name" value="Pumilio homolog 9"/>
    <property type="match status" value="1"/>
</dbReference>
<dbReference type="Gene3D" id="1.25.10.10">
    <property type="entry name" value="Leucine-rich Repeat Variant"/>
    <property type="match status" value="1"/>
</dbReference>
<dbReference type="SMART" id="SM00025">
    <property type="entry name" value="Pumilio"/>
    <property type="match status" value="5"/>
</dbReference>
<feature type="domain" description="PUM-HD" evidence="6">
    <location>
        <begin position="1"/>
        <end position="237"/>
    </location>
</feature>
<dbReference type="AlphaFoldDB" id="A0ABD2Z3S1"/>
<feature type="repeat" description="Pumilio" evidence="5">
    <location>
        <begin position="32"/>
        <end position="67"/>
    </location>
</feature>
<sequence>MDILDLIFSTRVVQKLIEAIKSKQQISLIMIALKPGLLDLMKDVNGNHVVQKCLQCLTNDHNKYIYDAAAKFCVDIACHRHGCCVLNRCIAYSSGKHREKLVSSISANGLLLAQDAFGNYVIQYIIELKIPFAAATLLSQFEGHFALLSMQKFSSHVVEKCLRCLEDSLPIIIKELLSVPQFDQLLQDRFANYVIQSALEVTKGPLHALLVEAVRPYEILRTSPYCKKIFSHNLLKK</sequence>